<organism evidence="7 8">
    <name type="scientific">Schizosaccharomyces cryophilus (strain OY26 / ATCC MYA-4695 / CBS 11777 / NBRC 106824 / NRRL Y48691)</name>
    <name type="common">Fission yeast</name>
    <dbReference type="NCBI Taxonomy" id="653667"/>
    <lineage>
        <taxon>Eukaryota</taxon>
        <taxon>Fungi</taxon>
        <taxon>Dikarya</taxon>
        <taxon>Ascomycota</taxon>
        <taxon>Taphrinomycotina</taxon>
        <taxon>Schizosaccharomycetes</taxon>
        <taxon>Schizosaccharomycetales</taxon>
        <taxon>Schizosaccharomycetaceae</taxon>
        <taxon>Schizosaccharomyces</taxon>
    </lineage>
</organism>
<evidence type="ECO:0000313" key="8">
    <source>
        <dbReference type="Proteomes" id="UP000015464"/>
    </source>
</evidence>
<dbReference type="eggNOG" id="KOG3205">
    <property type="taxonomic scope" value="Eukaryota"/>
</dbReference>
<dbReference type="AlphaFoldDB" id="S9VYM4"/>
<evidence type="ECO:0000256" key="1">
    <source>
        <dbReference type="ARBA" id="ARBA00004496"/>
    </source>
</evidence>
<dbReference type="GO" id="GO:0007266">
    <property type="term" value="P:Rho protein signal transduction"/>
    <property type="evidence" value="ECO:0007669"/>
    <property type="project" value="EnsemblFungi"/>
</dbReference>
<evidence type="ECO:0000256" key="4">
    <source>
        <dbReference type="ARBA" id="ARBA00054143"/>
    </source>
</evidence>
<protein>
    <recommendedName>
        <fullName evidence="5">Rho GDP-dissociation inhibitor</fullName>
    </recommendedName>
</protein>
<dbReference type="PANTHER" id="PTHR10980:SF3">
    <property type="entry name" value="LD16419P"/>
    <property type="match status" value="1"/>
</dbReference>
<evidence type="ECO:0000256" key="2">
    <source>
        <dbReference type="ARBA" id="ARBA00009758"/>
    </source>
</evidence>
<dbReference type="GO" id="GO:0005829">
    <property type="term" value="C:cytosol"/>
    <property type="evidence" value="ECO:0007669"/>
    <property type="project" value="EnsemblFungi"/>
</dbReference>
<accession>S9VYM4</accession>
<keyword evidence="8" id="KW-1185">Reference proteome</keyword>
<sequence>MTSQEKQAGNGTNELDDEFVDNSVPVSLGEKKTLNEYVHMDAEDPSLTKWKESLGISNKGYSPPNDPRTVVIEQLSLLVNGRDPIHVDMQDEGSVEQIQKKGFVIKEDSEYRIAVRFRVQHELISGLRYVQVVRRVGMTVDKSSTMIGSYSPNETPYEFTTEPEEAPSGFLARGHYEAIGKFIDDDQVVHHVVQWSFDVTKNWK</sequence>
<comment type="subcellular location">
    <subcellularLocation>
        <location evidence="1">Cytoplasm</location>
    </subcellularLocation>
</comment>
<dbReference type="PRINTS" id="PR00492">
    <property type="entry name" value="RHOGDI"/>
</dbReference>
<dbReference type="InterPro" id="IPR000406">
    <property type="entry name" value="Rho_GDI"/>
</dbReference>
<dbReference type="SUPFAM" id="SSF81296">
    <property type="entry name" value="E set domains"/>
    <property type="match status" value="1"/>
</dbReference>
<dbReference type="GO" id="GO:0007015">
    <property type="term" value="P:actin filament organization"/>
    <property type="evidence" value="ECO:0007669"/>
    <property type="project" value="EnsemblFungi"/>
</dbReference>
<comment type="similarity">
    <text evidence="2">Belongs to the Rho GDI family.</text>
</comment>
<proteinExistence type="inferred from homology"/>
<comment type="function">
    <text evidence="4">Regulates the GDP/GTP exchange reaction of the Rho proteins by inhibiting the dissociation of GDP from them, and the subsequent binding of GTP to them.</text>
</comment>
<dbReference type="Gene3D" id="2.70.50.30">
    <property type="entry name" value="Coagulation Factor XIII, subunit A, domain 1"/>
    <property type="match status" value="1"/>
</dbReference>
<dbReference type="HOGENOM" id="CLU_076228_1_0_1"/>
<feature type="region of interest" description="Disordered" evidence="6">
    <location>
        <begin position="1"/>
        <end position="22"/>
    </location>
</feature>
<dbReference type="GeneID" id="25034886"/>
<evidence type="ECO:0000313" key="7">
    <source>
        <dbReference type="EMBL" id="EPY50910.1"/>
    </source>
</evidence>
<dbReference type="Pfam" id="PF02115">
    <property type="entry name" value="Rho_GDI"/>
    <property type="match status" value="1"/>
</dbReference>
<keyword evidence="3" id="KW-0963">Cytoplasm</keyword>
<dbReference type="GO" id="GO:0005094">
    <property type="term" value="F:Rho GDP-dissociation inhibitor activity"/>
    <property type="evidence" value="ECO:0007669"/>
    <property type="project" value="EnsemblFungi"/>
</dbReference>
<feature type="compositionally biased region" description="Polar residues" evidence="6">
    <location>
        <begin position="1"/>
        <end position="13"/>
    </location>
</feature>
<evidence type="ECO:0000256" key="5">
    <source>
        <dbReference type="ARBA" id="ARBA00071407"/>
    </source>
</evidence>
<dbReference type="OrthoDB" id="1683373at2759"/>
<reference evidence="7 8" key="1">
    <citation type="journal article" date="2011" name="Science">
        <title>Comparative functional genomics of the fission yeasts.</title>
        <authorList>
            <person name="Rhind N."/>
            <person name="Chen Z."/>
            <person name="Yassour M."/>
            <person name="Thompson D.A."/>
            <person name="Haas B.J."/>
            <person name="Habib N."/>
            <person name="Wapinski I."/>
            <person name="Roy S."/>
            <person name="Lin M.F."/>
            <person name="Heiman D.I."/>
            <person name="Young S.K."/>
            <person name="Furuya K."/>
            <person name="Guo Y."/>
            <person name="Pidoux A."/>
            <person name="Chen H.M."/>
            <person name="Robbertse B."/>
            <person name="Goldberg J.M."/>
            <person name="Aoki K."/>
            <person name="Bayne E.H."/>
            <person name="Berlin A.M."/>
            <person name="Desjardins C.A."/>
            <person name="Dobbs E."/>
            <person name="Dukaj L."/>
            <person name="Fan L."/>
            <person name="FitzGerald M.G."/>
            <person name="French C."/>
            <person name="Gujja S."/>
            <person name="Hansen K."/>
            <person name="Keifenheim D."/>
            <person name="Levin J.Z."/>
            <person name="Mosher R.A."/>
            <person name="Mueller C.A."/>
            <person name="Pfiffner J."/>
            <person name="Priest M."/>
            <person name="Russ C."/>
            <person name="Smialowska A."/>
            <person name="Swoboda P."/>
            <person name="Sykes S.M."/>
            <person name="Vaughn M."/>
            <person name="Vengrova S."/>
            <person name="Yoder R."/>
            <person name="Zeng Q."/>
            <person name="Allshire R."/>
            <person name="Baulcombe D."/>
            <person name="Birren B.W."/>
            <person name="Brown W."/>
            <person name="Ekwall K."/>
            <person name="Kellis M."/>
            <person name="Leatherwood J."/>
            <person name="Levin H."/>
            <person name="Margalit H."/>
            <person name="Martienssen R."/>
            <person name="Nieduszynski C.A."/>
            <person name="Spatafora J.W."/>
            <person name="Friedman N."/>
            <person name="Dalgaard J.Z."/>
            <person name="Baumann P."/>
            <person name="Niki H."/>
            <person name="Regev A."/>
            <person name="Nusbaum C."/>
        </authorList>
    </citation>
    <scope>NUCLEOTIDE SEQUENCE [LARGE SCALE GENOMIC DNA]</scope>
    <source>
        <strain evidence="8">OY26 / ATCC MYA-4695 / CBS 11777 / NBRC 106824 / NRRL Y48691</strain>
    </source>
</reference>
<dbReference type="STRING" id="653667.S9VYM4"/>
<dbReference type="PANTHER" id="PTHR10980">
    <property type="entry name" value="RHO GDP-DISSOCIATION INHIBITOR"/>
    <property type="match status" value="1"/>
</dbReference>
<dbReference type="InterPro" id="IPR024792">
    <property type="entry name" value="RhoGDI_dom_sf"/>
</dbReference>
<dbReference type="Proteomes" id="UP000015464">
    <property type="component" value="Unassembled WGS sequence"/>
</dbReference>
<name>S9VYM4_SCHCR</name>
<dbReference type="FunFam" id="2.70.50.30:FF:000001">
    <property type="entry name" value="Rho GDP-dissociation inhibitor 1"/>
    <property type="match status" value="1"/>
</dbReference>
<evidence type="ECO:0000256" key="3">
    <source>
        <dbReference type="ARBA" id="ARBA00022490"/>
    </source>
</evidence>
<dbReference type="GO" id="GO:0016020">
    <property type="term" value="C:membrane"/>
    <property type="evidence" value="ECO:0007669"/>
    <property type="project" value="TreeGrafter"/>
</dbReference>
<dbReference type="EMBL" id="KE546992">
    <property type="protein sequence ID" value="EPY50910.1"/>
    <property type="molecule type" value="Genomic_DNA"/>
</dbReference>
<dbReference type="RefSeq" id="XP_013024183.1">
    <property type="nucleotide sequence ID" value="XM_013168729.1"/>
</dbReference>
<dbReference type="InterPro" id="IPR014756">
    <property type="entry name" value="Ig_E-set"/>
</dbReference>
<dbReference type="GO" id="GO:0032889">
    <property type="term" value="P:regulation of vacuole fusion, non-autophagic"/>
    <property type="evidence" value="ECO:0007669"/>
    <property type="project" value="EnsemblFungi"/>
</dbReference>
<evidence type="ECO:0000256" key="6">
    <source>
        <dbReference type="SAM" id="MobiDB-lite"/>
    </source>
</evidence>
<gene>
    <name evidence="7" type="ORF">SPOG_00554</name>
</gene>
<dbReference type="OMA" id="YKPTAAK"/>